<dbReference type="InterPro" id="IPR006073">
    <property type="entry name" value="GTP-bd"/>
</dbReference>
<evidence type="ECO:0000256" key="2">
    <source>
        <dbReference type="ARBA" id="ARBA00023134"/>
    </source>
</evidence>
<dbReference type="InterPro" id="IPR027417">
    <property type="entry name" value="P-loop_NTPase"/>
</dbReference>
<evidence type="ECO:0000256" key="1">
    <source>
        <dbReference type="ARBA" id="ARBA00022741"/>
    </source>
</evidence>
<dbReference type="CDD" id="cd01856">
    <property type="entry name" value="YlqF"/>
    <property type="match status" value="1"/>
</dbReference>
<comment type="function">
    <text evidence="3">Required for a late step of 50S ribosomal subunit assembly. Has GTPase activity.</text>
</comment>
<dbReference type="PANTHER" id="PTHR45782">
    <property type="entry name" value="MITOCHONDRIAL RIBOSOME-ASSOCIATED GTPASE 1"/>
    <property type="match status" value="1"/>
</dbReference>
<keyword evidence="6" id="KW-1185">Reference proteome</keyword>
<dbReference type="Gene3D" id="1.10.1580.10">
    <property type="match status" value="1"/>
</dbReference>
<proteinExistence type="inferred from homology"/>
<dbReference type="PANTHER" id="PTHR45782:SF4">
    <property type="entry name" value="MITOCHONDRIAL RIBOSOME-ASSOCIATED GTPASE 1"/>
    <property type="match status" value="1"/>
</dbReference>
<evidence type="ECO:0000259" key="4">
    <source>
        <dbReference type="Pfam" id="PF01926"/>
    </source>
</evidence>
<dbReference type="Pfam" id="PF01926">
    <property type="entry name" value="MMR_HSR1"/>
    <property type="match status" value="1"/>
</dbReference>
<dbReference type="NCBIfam" id="TIGR03596">
    <property type="entry name" value="GTPase_YlqF"/>
    <property type="match status" value="1"/>
</dbReference>
<evidence type="ECO:0000313" key="6">
    <source>
        <dbReference type="Proteomes" id="UP000604737"/>
    </source>
</evidence>
<sequence>MAIQWFPGHMNAARKQVAETMAKVDVVIEIVDARLPFSSSNPMIEQLRHHRNRPALTILNKADLADPRLNRVWLDWFNAQPNRAAMLLGLDNKANEARQIPQRCLKLAPHRTGETKPLRAMILGIPNVGKSTLVNLLMSRKIANVADTPGVTKSQQRVELSGGMILYDTPGLLWPKIEHDVWGYRLAMAGSVGRNAYNDEDVAWFALDALRQRYPAYLQARYKLKSLDGGVEELLERIGRQRGAVLSGNRVDTQKTAELLLTEFRSATIGRMTLETPDDMLREQAEAAEMQRVEAEASLTDSVEKRIQE</sequence>
<dbReference type="SUPFAM" id="SSF52540">
    <property type="entry name" value="P-loop containing nucleoside triphosphate hydrolases"/>
    <property type="match status" value="1"/>
</dbReference>
<dbReference type="RefSeq" id="WP_189461129.1">
    <property type="nucleotide sequence ID" value="NZ_BMYO01000006.1"/>
</dbReference>
<comment type="caution">
    <text evidence="5">The sequence shown here is derived from an EMBL/GenBank/DDBJ whole genome shotgun (WGS) entry which is preliminary data.</text>
</comment>
<keyword evidence="3" id="KW-0963">Cytoplasm</keyword>
<feature type="domain" description="G" evidence="4">
    <location>
        <begin position="120"/>
        <end position="208"/>
    </location>
</feature>
<protein>
    <recommendedName>
        <fullName evidence="3">Ribosome biogenesis GTPase A</fullName>
    </recommendedName>
</protein>
<evidence type="ECO:0000313" key="5">
    <source>
        <dbReference type="EMBL" id="GHD64586.1"/>
    </source>
</evidence>
<evidence type="ECO:0000256" key="3">
    <source>
        <dbReference type="PIRNR" id="PIRNR006230"/>
    </source>
</evidence>
<reference evidence="6" key="1">
    <citation type="journal article" date="2019" name="Int. J. Syst. Evol. Microbiol.">
        <title>The Global Catalogue of Microorganisms (GCM) 10K type strain sequencing project: providing services to taxonomists for standard genome sequencing and annotation.</title>
        <authorList>
            <consortium name="The Broad Institute Genomics Platform"/>
            <consortium name="The Broad Institute Genome Sequencing Center for Infectious Disease"/>
            <person name="Wu L."/>
            <person name="Ma J."/>
        </authorList>
    </citation>
    <scope>NUCLEOTIDE SEQUENCE [LARGE SCALE GENOMIC DNA]</scope>
    <source>
        <strain evidence="6">KCTC 23701</strain>
    </source>
</reference>
<keyword evidence="1 3" id="KW-0547">Nucleotide-binding</keyword>
<dbReference type="PIRSF" id="PIRSF006230">
    <property type="entry name" value="MG442"/>
    <property type="match status" value="1"/>
</dbReference>
<comment type="subcellular location">
    <subcellularLocation>
        <location evidence="3">Cytoplasm</location>
    </subcellularLocation>
</comment>
<gene>
    <name evidence="5" type="ORF">GCM10007350_24020</name>
</gene>
<dbReference type="InterPro" id="IPR016478">
    <property type="entry name" value="GTPase_MTG1"/>
</dbReference>
<dbReference type="Gene3D" id="3.40.50.300">
    <property type="entry name" value="P-loop containing nucleotide triphosphate hydrolases"/>
    <property type="match status" value="1"/>
</dbReference>
<dbReference type="InterPro" id="IPR019991">
    <property type="entry name" value="GTP-bd_ribosome_bgen"/>
</dbReference>
<accession>A0ABQ3H4Q8</accession>
<comment type="similarity">
    <text evidence="3">Belongs to the TRAFAC class YlqF/YawG GTPase family. MTG1 subfamily.</text>
</comment>
<keyword evidence="2 3" id="KW-0342">GTP-binding</keyword>
<dbReference type="EMBL" id="BMYO01000006">
    <property type="protein sequence ID" value="GHD64586.1"/>
    <property type="molecule type" value="Genomic_DNA"/>
</dbReference>
<dbReference type="InterPro" id="IPR023179">
    <property type="entry name" value="GTP-bd_ortho_bundle_sf"/>
</dbReference>
<organism evidence="5 6">
    <name type="scientific">Jeongeupia chitinilytica</name>
    <dbReference type="NCBI Taxonomy" id="1041641"/>
    <lineage>
        <taxon>Bacteria</taxon>
        <taxon>Pseudomonadati</taxon>
        <taxon>Pseudomonadota</taxon>
        <taxon>Betaproteobacteria</taxon>
        <taxon>Neisseriales</taxon>
        <taxon>Chitinibacteraceae</taxon>
        <taxon>Jeongeupia</taxon>
    </lineage>
</organism>
<dbReference type="Proteomes" id="UP000604737">
    <property type="component" value="Unassembled WGS sequence"/>
</dbReference>
<name>A0ABQ3H4Q8_9NEIS</name>